<sequence length="111" mass="12165">MKMIFAIVHDEDGGFVVDKLNKSNFIVTKLATTGGFLRRGNTTLLIGTEDDKVEQVIDIIKEECSTRKQVNVNTPYVSGGVQSISYATVPMTVEFGGATIFVVDVEQHVKI</sequence>
<dbReference type="Proteomes" id="UP000306509">
    <property type="component" value="Unassembled WGS sequence"/>
</dbReference>
<evidence type="ECO:0000313" key="1">
    <source>
        <dbReference type="EMBL" id="TLD00681.1"/>
    </source>
</evidence>
<evidence type="ECO:0000313" key="2">
    <source>
        <dbReference type="Proteomes" id="UP000306509"/>
    </source>
</evidence>
<dbReference type="InterPro" id="IPR010375">
    <property type="entry name" value="CdAMP_rec"/>
</dbReference>
<dbReference type="PANTHER" id="PTHR38456">
    <property type="entry name" value="CYCLIC DI-AMP RECEPTOR A"/>
    <property type="match status" value="1"/>
</dbReference>
<dbReference type="AlphaFoldDB" id="A0A4U8Q735"/>
<dbReference type="OrthoDB" id="9794275at2"/>
<gene>
    <name evidence="1" type="ORF">DSM106044_02513</name>
</gene>
<proteinExistence type="predicted"/>
<dbReference type="EMBL" id="QGQD01000051">
    <property type="protein sequence ID" value="TLD00681.1"/>
    <property type="molecule type" value="Genomic_DNA"/>
</dbReference>
<dbReference type="Pfam" id="PF06153">
    <property type="entry name" value="CdAMP_rec"/>
    <property type="match status" value="1"/>
</dbReference>
<name>A0A4U8Q735_9FIRM</name>
<comment type="caution">
    <text evidence="1">The sequence shown here is derived from an EMBL/GenBank/DDBJ whole genome shotgun (WGS) entry which is preliminary data.</text>
</comment>
<dbReference type="Gene3D" id="3.30.70.120">
    <property type="match status" value="1"/>
</dbReference>
<dbReference type="RefSeq" id="WP_027296282.1">
    <property type="nucleotide sequence ID" value="NZ_CABMJZ010000022.1"/>
</dbReference>
<dbReference type="STRING" id="180332.GCA_000797495_05054"/>
<accession>A0A4U8Q735</accession>
<reference evidence="1 2" key="1">
    <citation type="journal article" date="2019" name="Anaerobe">
        <title>Detection of Robinsoniella peoriensis in multiple bone samples of a trauma patient.</title>
        <authorList>
            <person name="Schrottner P."/>
            <person name="Hartwich K."/>
            <person name="Bunk B."/>
            <person name="Schober I."/>
            <person name="Helbig S."/>
            <person name="Rudolph W.W."/>
            <person name="Gunzer F."/>
        </authorList>
    </citation>
    <scope>NUCLEOTIDE SEQUENCE [LARGE SCALE GENOMIC DNA]</scope>
    <source>
        <strain evidence="1 2">DSM 106044</strain>
    </source>
</reference>
<dbReference type="InterPro" id="IPR015867">
    <property type="entry name" value="N-reg_PII/ATP_PRibTrfase_C"/>
</dbReference>
<keyword evidence="2" id="KW-1185">Reference proteome</keyword>
<organism evidence="1 2">
    <name type="scientific">Robinsoniella peoriensis</name>
    <dbReference type="NCBI Taxonomy" id="180332"/>
    <lineage>
        <taxon>Bacteria</taxon>
        <taxon>Bacillati</taxon>
        <taxon>Bacillota</taxon>
        <taxon>Clostridia</taxon>
        <taxon>Lachnospirales</taxon>
        <taxon>Lachnospiraceae</taxon>
        <taxon>Robinsoniella</taxon>
    </lineage>
</organism>
<evidence type="ECO:0008006" key="3">
    <source>
        <dbReference type="Google" id="ProtNLM"/>
    </source>
</evidence>
<protein>
    <recommendedName>
        <fullName evidence="3">Transcriptional regulator</fullName>
    </recommendedName>
</protein>
<dbReference type="SUPFAM" id="SSF54913">
    <property type="entry name" value="GlnB-like"/>
    <property type="match status" value="1"/>
</dbReference>
<dbReference type="InterPro" id="IPR011322">
    <property type="entry name" value="N-reg_PII-like_a/b"/>
</dbReference>
<dbReference type="PANTHER" id="PTHR38456:SF1">
    <property type="entry name" value="CYCLIC DI-AMP RECEPTOR A"/>
    <property type="match status" value="1"/>
</dbReference>